<reference evidence="6 7" key="1">
    <citation type="submission" date="2017-01" db="EMBL/GenBank/DDBJ databases">
        <title>Genome analysis of Paenibacillus selenitrireducens ES3-24.</title>
        <authorList>
            <person name="Xu D."/>
            <person name="Yao R."/>
            <person name="Zheng S."/>
        </authorList>
    </citation>
    <scope>NUCLEOTIDE SEQUENCE [LARGE SCALE GENOMIC DNA]</scope>
    <source>
        <strain evidence="6 7">ES3-24</strain>
    </source>
</reference>
<evidence type="ECO:0000256" key="1">
    <source>
        <dbReference type="ARBA" id="ARBA00023015"/>
    </source>
</evidence>
<dbReference type="Gene3D" id="1.10.10.10">
    <property type="entry name" value="Winged helix-like DNA-binding domain superfamily/Winged helix DNA-binding domain"/>
    <property type="match status" value="1"/>
</dbReference>
<proteinExistence type="predicted"/>
<dbReference type="EMBL" id="MSZX01000003">
    <property type="protein sequence ID" value="OPA79126.1"/>
    <property type="molecule type" value="Genomic_DNA"/>
</dbReference>
<evidence type="ECO:0000259" key="5">
    <source>
        <dbReference type="PROSITE" id="PS51755"/>
    </source>
</evidence>
<dbReference type="AlphaFoldDB" id="A0A1T2XHE7"/>
<gene>
    <name evidence="6" type="ORF">BVG16_08485</name>
</gene>
<keyword evidence="7" id="KW-1185">Reference proteome</keyword>
<feature type="domain" description="OmpR/PhoB-type" evidence="5">
    <location>
        <begin position="1"/>
        <end position="91"/>
    </location>
</feature>
<evidence type="ECO:0000256" key="3">
    <source>
        <dbReference type="ARBA" id="ARBA00023163"/>
    </source>
</evidence>
<evidence type="ECO:0000256" key="2">
    <source>
        <dbReference type="ARBA" id="ARBA00023125"/>
    </source>
</evidence>
<keyword evidence="1" id="KW-0805">Transcription regulation</keyword>
<comment type="caution">
    <text evidence="6">The sequence shown here is derived from an EMBL/GenBank/DDBJ whole genome shotgun (WGS) entry which is preliminary data.</text>
</comment>
<dbReference type="SMART" id="SM00862">
    <property type="entry name" value="Trans_reg_C"/>
    <property type="match status" value="1"/>
</dbReference>
<organism evidence="6 7">
    <name type="scientific">Paenibacillus selenitireducens</name>
    <dbReference type="NCBI Taxonomy" id="1324314"/>
    <lineage>
        <taxon>Bacteria</taxon>
        <taxon>Bacillati</taxon>
        <taxon>Bacillota</taxon>
        <taxon>Bacilli</taxon>
        <taxon>Bacillales</taxon>
        <taxon>Paenibacillaceae</taxon>
        <taxon>Paenibacillus</taxon>
    </lineage>
</organism>
<evidence type="ECO:0000256" key="4">
    <source>
        <dbReference type="PROSITE-ProRule" id="PRU01091"/>
    </source>
</evidence>
<accession>A0A1T2XHE7</accession>
<protein>
    <submittedName>
        <fullName evidence="6">Transcriptional regulator</fullName>
    </submittedName>
</protein>
<dbReference type="CDD" id="cd00383">
    <property type="entry name" value="trans_reg_C"/>
    <property type="match status" value="1"/>
</dbReference>
<sequence>MQLELLASEYKVSAEGITIVLLPKEFALLQFLYRNKGRTFSREQLLDNVWPLEYPVERTVDDHIYRLRKKLRPFADLEMKSVRGFGYSLTVQSPTTAGEANPTTRDPELHETMRDILGKYHTYGQGRSMLTLARQQDVLGFELDPFYSVYVHFVQGDLEWLLTTDEVPLNERFYWLLLFYIFAGDPKQKLALCEQVLEKRLLSPAQHREMEILNILDFYALAGEPNKALERLKLTHTVIAEPDYENFIPQTAIIEMFVHLVAGAEEHELEKMAEAIEAGILSTKPFLREIGCYKVVKGLWVLRRQAWREAENLLDEGLQVLERSGFVPVRLYALHRITHYCGMFPPKKELQQKYTDIFEEEQERIGITKLLGTLEATMLNELNRF</sequence>
<name>A0A1T2XHE7_9BACL</name>
<evidence type="ECO:0000313" key="6">
    <source>
        <dbReference type="EMBL" id="OPA79126.1"/>
    </source>
</evidence>
<feature type="DNA-binding region" description="OmpR/PhoB-type" evidence="4">
    <location>
        <begin position="1"/>
        <end position="91"/>
    </location>
</feature>
<keyword evidence="3" id="KW-0804">Transcription</keyword>
<dbReference type="InterPro" id="IPR036388">
    <property type="entry name" value="WH-like_DNA-bd_sf"/>
</dbReference>
<dbReference type="OrthoDB" id="54343at2"/>
<dbReference type="InterPro" id="IPR016032">
    <property type="entry name" value="Sig_transdc_resp-reg_C-effctor"/>
</dbReference>
<evidence type="ECO:0000313" key="7">
    <source>
        <dbReference type="Proteomes" id="UP000190188"/>
    </source>
</evidence>
<dbReference type="SUPFAM" id="SSF46894">
    <property type="entry name" value="C-terminal effector domain of the bipartite response regulators"/>
    <property type="match status" value="1"/>
</dbReference>
<keyword evidence="2 4" id="KW-0238">DNA-binding</keyword>
<dbReference type="GO" id="GO:0000160">
    <property type="term" value="P:phosphorelay signal transduction system"/>
    <property type="evidence" value="ECO:0007669"/>
    <property type="project" value="InterPro"/>
</dbReference>
<dbReference type="GO" id="GO:0006355">
    <property type="term" value="P:regulation of DNA-templated transcription"/>
    <property type="evidence" value="ECO:0007669"/>
    <property type="project" value="InterPro"/>
</dbReference>
<dbReference type="Pfam" id="PF00486">
    <property type="entry name" value="Trans_reg_C"/>
    <property type="match status" value="1"/>
</dbReference>
<dbReference type="GO" id="GO:0003677">
    <property type="term" value="F:DNA binding"/>
    <property type="evidence" value="ECO:0007669"/>
    <property type="project" value="UniProtKB-UniRule"/>
</dbReference>
<dbReference type="Proteomes" id="UP000190188">
    <property type="component" value="Unassembled WGS sequence"/>
</dbReference>
<dbReference type="InterPro" id="IPR001867">
    <property type="entry name" value="OmpR/PhoB-type_DNA-bd"/>
</dbReference>
<dbReference type="RefSeq" id="WP_078498125.1">
    <property type="nucleotide sequence ID" value="NZ_MSZX01000003.1"/>
</dbReference>
<dbReference type="PROSITE" id="PS51755">
    <property type="entry name" value="OMPR_PHOB"/>
    <property type="match status" value="1"/>
</dbReference>
<dbReference type="STRING" id="1324314.BVG16_08485"/>